<name>A0ABT1TLV2_9GAMM</name>
<dbReference type="InterPro" id="IPR044153">
    <property type="entry name" value="PIN_Pae0151-like"/>
</dbReference>
<dbReference type="Proteomes" id="UP001524499">
    <property type="component" value="Unassembled WGS sequence"/>
</dbReference>
<dbReference type="SUPFAM" id="SSF88723">
    <property type="entry name" value="PIN domain-like"/>
    <property type="match status" value="1"/>
</dbReference>
<sequence>MPAFSPISLQQTTSIKLSRMAVHDRCRYQIIISCLFLPTKYSDKASQLFQVDPDWAVPELWRSEFRNVLALYIRQNMISLTEALAFQDEAESLMADRKFTLPSVAVMNLVTSSTCSAYDCEFLALARQLSVKLVTQDKKQLREFPETALSLEEFLSRANS</sequence>
<keyword evidence="1" id="KW-0460">Magnesium</keyword>
<evidence type="ECO:0000256" key="1">
    <source>
        <dbReference type="ARBA" id="ARBA00022842"/>
    </source>
</evidence>
<evidence type="ECO:0000313" key="2">
    <source>
        <dbReference type="EMBL" id="MCQ8106439.1"/>
    </source>
</evidence>
<dbReference type="CDD" id="cd09873">
    <property type="entry name" value="PIN_Pae0151-like"/>
    <property type="match status" value="1"/>
</dbReference>
<organism evidence="2 3">
    <name type="scientific">Methylomonas subterranea</name>
    <dbReference type="NCBI Taxonomy" id="2952225"/>
    <lineage>
        <taxon>Bacteria</taxon>
        <taxon>Pseudomonadati</taxon>
        <taxon>Pseudomonadota</taxon>
        <taxon>Gammaproteobacteria</taxon>
        <taxon>Methylococcales</taxon>
        <taxon>Methylococcaceae</taxon>
        <taxon>Methylomonas</taxon>
    </lineage>
</organism>
<dbReference type="PANTHER" id="PTHR35901">
    <property type="entry name" value="RIBONUCLEASE VAPC3"/>
    <property type="match status" value="1"/>
</dbReference>
<reference evidence="2 3" key="1">
    <citation type="submission" date="2022-07" db="EMBL/GenBank/DDBJ databases">
        <title>Methylomonas rivi sp. nov., Methylomonas rosea sp. nov., Methylomonas aureus sp. nov. and Methylomonas subterranea sp. nov., four novel methanotrophs isolated from a freshwater creek and the deep terrestrial subsurface.</title>
        <authorList>
            <person name="Abin C."/>
            <person name="Sankaranarayanan K."/>
            <person name="Garner C."/>
            <person name="Sindelar R."/>
            <person name="Kotary K."/>
            <person name="Garner R."/>
            <person name="Barclay S."/>
            <person name="Lawson P."/>
            <person name="Krumholz L."/>
        </authorList>
    </citation>
    <scope>NUCLEOTIDE SEQUENCE [LARGE SCALE GENOMIC DNA]</scope>
    <source>
        <strain evidence="2 3">SURF-2</strain>
    </source>
</reference>
<protein>
    <submittedName>
        <fullName evidence="2">Type II toxin-antitoxin system VapC family toxin</fullName>
    </submittedName>
</protein>
<dbReference type="InterPro" id="IPR051619">
    <property type="entry name" value="TypeII_TA_RNase_PINc/VapC"/>
</dbReference>
<evidence type="ECO:0000313" key="3">
    <source>
        <dbReference type="Proteomes" id="UP001524499"/>
    </source>
</evidence>
<gene>
    <name evidence="2" type="ORF">NP590_20240</name>
</gene>
<comment type="caution">
    <text evidence="2">The sequence shown here is derived from an EMBL/GenBank/DDBJ whole genome shotgun (WGS) entry which is preliminary data.</text>
</comment>
<dbReference type="PANTHER" id="PTHR35901:SF1">
    <property type="entry name" value="EXONUCLEASE VAPC9"/>
    <property type="match status" value="1"/>
</dbReference>
<keyword evidence="3" id="KW-1185">Reference proteome</keyword>
<dbReference type="EMBL" id="JANIBJ010000075">
    <property type="protein sequence ID" value="MCQ8106439.1"/>
    <property type="molecule type" value="Genomic_DNA"/>
</dbReference>
<accession>A0ABT1TLV2</accession>
<dbReference type="Gene3D" id="3.40.50.1010">
    <property type="entry name" value="5'-nuclease"/>
    <property type="match status" value="1"/>
</dbReference>
<proteinExistence type="predicted"/>
<dbReference type="RefSeq" id="WP_256604553.1">
    <property type="nucleotide sequence ID" value="NZ_JANIBJ010000075.1"/>
</dbReference>
<dbReference type="InterPro" id="IPR029060">
    <property type="entry name" value="PIN-like_dom_sf"/>
</dbReference>